<evidence type="ECO:0000256" key="1">
    <source>
        <dbReference type="SAM" id="MobiDB-lite"/>
    </source>
</evidence>
<evidence type="ECO:0000313" key="2">
    <source>
        <dbReference type="EMBL" id="KAJ1088803.1"/>
    </source>
</evidence>
<accession>A0AAV7LHI2</accession>
<feature type="compositionally biased region" description="Basic and acidic residues" evidence="1">
    <location>
        <begin position="25"/>
        <end position="45"/>
    </location>
</feature>
<sequence length="71" mass="7976">MRRSLVGSGVEAKSEAGLEQEEEESSRPHYPQDEDTRTGTENKDVPEIWSEDWWMLPVEAPEPTTILASCG</sequence>
<keyword evidence="3" id="KW-1185">Reference proteome</keyword>
<proteinExistence type="predicted"/>
<feature type="region of interest" description="Disordered" evidence="1">
    <location>
        <begin position="1"/>
        <end position="45"/>
    </location>
</feature>
<dbReference type="AlphaFoldDB" id="A0AAV7LHI2"/>
<dbReference type="EMBL" id="JANPWB010000015">
    <property type="protein sequence ID" value="KAJ1088803.1"/>
    <property type="molecule type" value="Genomic_DNA"/>
</dbReference>
<evidence type="ECO:0000313" key="3">
    <source>
        <dbReference type="Proteomes" id="UP001066276"/>
    </source>
</evidence>
<reference evidence="2" key="1">
    <citation type="journal article" date="2022" name="bioRxiv">
        <title>Sequencing and chromosome-scale assembly of the giantPleurodeles waltlgenome.</title>
        <authorList>
            <person name="Brown T."/>
            <person name="Elewa A."/>
            <person name="Iarovenko S."/>
            <person name="Subramanian E."/>
            <person name="Araus A.J."/>
            <person name="Petzold A."/>
            <person name="Susuki M."/>
            <person name="Suzuki K.-i.T."/>
            <person name="Hayashi T."/>
            <person name="Toyoda A."/>
            <person name="Oliveira C."/>
            <person name="Osipova E."/>
            <person name="Leigh N.D."/>
            <person name="Simon A."/>
            <person name="Yun M.H."/>
        </authorList>
    </citation>
    <scope>NUCLEOTIDE SEQUENCE</scope>
    <source>
        <strain evidence="2">20211129_DDA</strain>
        <tissue evidence="2">Liver</tissue>
    </source>
</reference>
<name>A0AAV7LHI2_PLEWA</name>
<comment type="caution">
    <text evidence="2">The sequence shown here is derived from an EMBL/GenBank/DDBJ whole genome shotgun (WGS) entry which is preliminary data.</text>
</comment>
<gene>
    <name evidence="2" type="ORF">NDU88_001958</name>
</gene>
<organism evidence="2 3">
    <name type="scientific">Pleurodeles waltl</name>
    <name type="common">Iberian ribbed newt</name>
    <dbReference type="NCBI Taxonomy" id="8319"/>
    <lineage>
        <taxon>Eukaryota</taxon>
        <taxon>Metazoa</taxon>
        <taxon>Chordata</taxon>
        <taxon>Craniata</taxon>
        <taxon>Vertebrata</taxon>
        <taxon>Euteleostomi</taxon>
        <taxon>Amphibia</taxon>
        <taxon>Batrachia</taxon>
        <taxon>Caudata</taxon>
        <taxon>Salamandroidea</taxon>
        <taxon>Salamandridae</taxon>
        <taxon>Pleurodelinae</taxon>
        <taxon>Pleurodeles</taxon>
    </lineage>
</organism>
<dbReference type="Proteomes" id="UP001066276">
    <property type="component" value="Chromosome 11"/>
</dbReference>
<protein>
    <submittedName>
        <fullName evidence="2">Uncharacterized protein</fullName>
    </submittedName>
</protein>